<dbReference type="AlphaFoldDB" id="A0A7J6WGK6"/>
<accession>A0A7J6WGK6</accession>
<keyword evidence="3" id="KW-1185">Reference proteome</keyword>
<comment type="caution">
    <text evidence="2">The sequence shown here is derived from an EMBL/GenBank/DDBJ whole genome shotgun (WGS) entry which is preliminary data.</text>
</comment>
<dbReference type="GO" id="GO:0043531">
    <property type="term" value="F:ADP binding"/>
    <property type="evidence" value="ECO:0007669"/>
    <property type="project" value="InterPro"/>
</dbReference>
<reference evidence="2 3" key="1">
    <citation type="submission" date="2020-06" db="EMBL/GenBank/DDBJ databases">
        <title>Transcriptomic and genomic resources for Thalictrum thalictroides and T. hernandezii: Facilitating candidate gene discovery in an emerging model plant lineage.</title>
        <authorList>
            <person name="Arias T."/>
            <person name="Riano-Pachon D.M."/>
            <person name="Di Stilio V.S."/>
        </authorList>
    </citation>
    <scope>NUCLEOTIDE SEQUENCE [LARGE SCALE GENOMIC DNA]</scope>
    <source>
        <strain evidence="3">cv. WT478/WT964</strain>
        <tissue evidence="2">Leaves</tissue>
    </source>
</reference>
<dbReference type="SUPFAM" id="SSF52540">
    <property type="entry name" value="P-loop containing nucleoside triphosphate hydrolases"/>
    <property type="match status" value="1"/>
</dbReference>
<dbReference type="OrthoDB" id="664960at2759"/>
<dbReference type="InterPro" id="IPR027417">
    <property type="entry name" value="P-loop_NTPase"/>
</dbReference>
<gene>
    <name evidence="2" type="ORF">FRX31_014868</name>
</gene>
<dbReference type="Gene3D" id="3.40.50.300">
    <property type="entry name" value="P-loop containing nucleotide triphosphate hydrolases"/>
    <property type="match status" value="1"/>
</dbReference>
<dbReference type="EMBL" id="JABWDY010017193">
    <property type="protein sequence ID" value="KAF5195545.1"/>
    <property type="molecule type" value="Genomic_DNA"/>
</dbReference>
<feature type="domain" description="NB-ARC" evidence="1">
    <location>
        <begin position="62"/>
        <end position="106"/>
    </location>
</feature>
<evidence type="ECO:0000313" key="2">
    <source>
        <dbReference type="EMBL" id="KAF5195545.1"/>
    </source>
</evidence>
<dbReference type="Pfam" id="PF00931">
    <property type="entry name" value="NB-ARC"/>
    <property type="match status" value="1"/>
</dbReference>
<proteinExistence type="predicted"/>
<protein>
    <submittedName>
        <fullName evidence="2">Disease resistance protein rfl1</fullName>
    </submittedName>
</protein>
<name>A0A7J6WGK6_THATH</name>
<dbReference type="InterPro" id="IPR002182">
    <property type="entry name" value="NB-ARC"/>
</dbReference>
<organism evidence="2 3">
    <name type="scientific">Thalictrum thalictroides</name>
    <name type="common">Rue-anemone</name>
    <name type="synonym">Anemone thalictroides</name>
    <dbReference type="NCBI Taxonomy" id="46969"/>
    <lineage>
        <taxon>Eukaryota</taxon>
        <taxon>Viridiplantae</taxon>
        <taxon>Streptophyta</taxon>
        <taxon>Embryophyta</taxon>
        <taxon>Tracheophyta</taxon>
        <taxon>Spermatophyta</taxon>
        <taxon>Magnoliopsida</taxon>
        <taxon>Ranunculales</taxon>
        <taxon>Ranunculaceae</taxon>
        <taxon>Thalictroideae</taxon>
        <taxon>Thalictrum</taxon>
    </lineage>
</organism>
<evidence type="ECO:0000313" key="3">
    <source>
        <dbReference type="Proteomes" id="UP000554482"/>
    </source>
</evidence>
<evidence type="ECO:0000259" key="1">
    <source>
        <dbReference type="Pfam" id="PF00931"/>
    </source>
</evidence>
<sequence>MVVVLGIVGVATSWGKKMVKKLLDVEELNRDGVFDSVAENPPLPVSEELPEVTPIVGLDSIVDRAWNFPGENSVRIMGFYGMGGVGKTTLLKRINNEFSKRGQHSFQNKSKISTQSEAVCGHMEANKIIRVECQHEPYSKQENMP</sequence>
<dbReference type="Proteomes" id="UP000554482">
    <property type="component" value="Unassembled WGS sequence"/>
</dbReference>